<keyword evidence="9" id="KW-0863">Zinc-finger</keyword>
<dbReference type="AlphaFoldDB" id="A0A7R9BJ49"/>
<keyword evidence="10" id="KW-0418">Kinase</keyword>
<evidence type="ECO:0000256" key="7">
    <source>
        <dbReference type="ARBA" id="ARBA00022737"/>
    </source>
</evidence>
<evidence type="ECO:0000313" key="18">
    <source>
        <dbReference type="EMBL" id="CAD7276323.1"/>
    </source>
</evidence>
<feature type="region of interest" description="Disordered" evidence="15">
    <location>
        <begin position="313"/>
        <end position="367"/>
    </location>
</feature>
<dbReference type="Gene3D" id="3.30.60.20">
    <property type="match status" value="2"/>
</dbReference>
<keyword evidence="8" id="KW-0547">Nucleotide-binding</keyword>
<evidence type="ECO:0000259" key="16">
    <source>
        <dbReference type="PROSITE" id="PS50004"/>
    </source>
</evidence>
<dbReference type="GO" id="GO:0007200">
    <property type="term" value="P:phospholipase C-activating G protein-coupled receptor signaling pathway"/>
    <property type="evidence" value="ECO:0007669"/>
    <property type="project" value="TreeGrafter"/>
</dbReference>
<evidence type="ECO:0000256" key="5">
    <source>
        <dbReference type="ARBA" id="ARBA00022679"/>
    </source>
</evidence>
<dbReference type="FunFam" id="3.30.60.20:FF:000003">
    <property type="entry name" value="Protein kinase C delta"/>
    <property type="match status" value="1"/>
</dbReference>
<proteinExistence type="inferred from homology"/>
<dbReference type="EMBL" id="OA882638">
    <property type="protein sequence ID" value="CAD7276323.1"/>
    <property type="molecule type" value="Genomic_DNA"/>
</dbReference>
<dbReference type="FunFam" id="2.60.40.150:FF:000056">
    <property type="entry name" value="Protein kinase C epsilon"/>
    <property type="match status" value="1"/>
</dbReference>
<dbReference type="InterPro" id="IPR035892">
    <property type="entry name" value="C2_domain_sf"/>
</dbReference>
<feature type="domain" description="Phorbol-ester/DAG-type" evidence="17">
    <location>
        <begin position="242"/>
        <end position="292"/>
    </location>
</feature>
<dbReference type="CDD" id="cd20835">
    <property type="entry name" value="C1_nPKC_epsilon-like_rpt1"/>
    <property type="match status" value="1"/>
</dbReference>
<dbReference type="PRINTS" id="PR00008">
    <property type="entry name" value="DAGPEDOMAIN"/>
</dbReference>
<dbReference type="PANTHER" id="PTHR22968">
    <property type="entry name" value="PROTEIN KINASE C, MU"/>
    <property type="match status" value="1"/>
</dbReference>
<dbReference type="EC" id="2.7.11.13" evidence="2"/>
<feature type="compositionally biased region" description="Basic and acidic residues" evidence="15">
    <location>
        <begin position="145"/>
        <end position="154"/>
    </location>
</feature>
<dbReference type="CDD" id="cd20838">
    <property type="entry name" value="C1_nPKC_epsilon-like_rpt2"/>
    <property type="match status" value="1"/>
</dbReference>
<dbReference type="OrthoDB" id="63267at2759"/>
<evidence type="ECO:0000259" key="17">
    <source>
        <dbReference type="PROSITE" id="PS50081"/>
    </source>
</evidence>
<name>A0A7R9BJ49_9CRUS</name>
<evidence type="ECO:0000256" key="8">
    <source>
        <dbReference type="ARBA" id="ARBA00022741"/>
    </source>
</evidence>
<keyword evidence="4" id="KW-0597">Phosphoprotein</keyword>
<evidence type="ECO:0000256" key="1">
    <source>
        <dbReference type="ARBA" id="ARBA00005490"/>
    </source>
</evidence>
<dbReference type="GO" id="GO:0035556">
    <property type="term" value="P:intracellular signal transduction"/>
    <property type="evidence" value="ECO:0007669"/>
    <property type="project" value="TreeGrafter"/>
</dbReference>
<dbReference type="SMART" id="SM00239">
    <property type="entry name" value="C2"/>
    <property type="match status" value="1"/>
</dbReference>
<gene>
    <name evidence="18" type="ORF">NMOB1V02_LOCUS4092</name>
</gene>
<evidence type="ECO:0000256" key="14">
    <source>
        <dbReference type="ARBA" id="ARBA00047470"/>
    </source>
</evidence>
<dbReference type="InterPro" id="IPR046349">
    <property type="entry name" value="C1-like_sf"/>
</dbReference>
<accession>A0A7R9BJ49</accession>
<dbReference type="CDD" id="cd04014">
    <property type="entry name" value="C2_PKC_epsilon"/>
    <property type="match status" value="1"/>
</dbReference>
<dbReference type="InterPro" id="IPR000008">
    <property type="entry name" value="C2_dom"/>
</dbReference>
<comment type="catalytic activity">
    <reaction evidence="14">
        <text>L-seryl-[protein] + ATP = O-phospho-L-seryl-[protein] + ADP + H(+)</text>
        <dbReference type="Rhea" id="RHEA:17989"/>
        <dbReference type="Rhea" id="RHEA-COMP:9863"/>
        <dbReference type="Rhea" id="RHEA-COMP:11604"/>
        <dbReference type="ChEBI" id="CHEBI:15378"/>
        <dbReference type="ChEBI" id="CHEBI:29999"/>
        <dbReference type="ChEBI" id="CHEBI:30616"/>
        <dbReference type="ChEBI" id="CHEBI:83421"/>
        <dbReference type="ChEBI" id="CHEBI:456216"/>
        <dbReference type="EC" id="2.7.11.13"/>
    </reaction>
</comment>
<feature type="compositionally biased region" description="Low complexity" evidence="15">
    <location>
        <begin position="354"/>
        <end position="365"/>
    </location>
</feature>
<dbReference type="GO" id="GO:0016020">
    <property type="term" value="C:membrane"/>
    <property type="evidence" value="ECO:0007669"/>
    <property type="project" value="UniProtKB-SubCell"/>
</dbReference>
<dbReference type="Pfam" id="PF00130">
    <property type="entry name" value="C1_1"/>
    <property type="match status" value="2"/>
</dbReference>
<keyword evidence="19" id="KW-1185">Reference proteome</keyword>
<evidence type="ECO:0000256" key="11">
    <source>
        <dbReference type="ARBA" id="ARBA00022833"/>
    </source>
</evidence>
<keyword evidence="11" id="KW-0862">Zinc</keyword>
<organism evidence="18">
    <name type="scientific">Notodromas monacha</name>
    <dbReference type="NCBI Taxonomy" id="399045"/>
    <lineage>
        <taxon>Eukaryota</taxon>
        <taxon>Metazoa</taxon>
        <taxon>Ecdysozoa</taxon>
        <taxon>Arthropoda</taxon>
        <taxon>Crustacea</taxon>
        <taxon>Oligostraca</taxon>
        <taxon>Ostracoda</taxon>
        <taxon>Podocopa</taxon>
        <taxon>Podocopida</taxon>
        <taxon>Cypridocopina</taxon>
        <taxon>Cypridoidea</taxon>
        <taxon>Cyprididae</taxon>
        <taxon>Notodromas</taxon>
    </lineage>
</organism>
<dbReference type="Proteomes" id="UP000678499">
    <property type="component" value="Unassembled WGS sequence"/>
</dbReference>
<evidence type="ECO:0000313" key="19">
    <source>
        <dbReference type="Proteomes" id="UP000678499"/>
    </source>
</evidence>
<comment type="similarity">
    <text evidence="1">Belongs to the protein kinase superfamily. AGC Ser/Thr protein kinase family. PKC subfamily.</text>
</comment>
<dbReference type="InterPro" id="IPR002219">
    <property type="entry name" value="PKC_DAG/PE"/>
</dbReference>
<dbReference type="SUPFAM" id="SSF57889">
    <property type="entry name" value="Cysteine-rich domain"/>
    <property type="match status" value="2"/>
</dbReference>
<dbReference type="PROSITE" id="PS50004">
    <property type="entry name" value="C2"/>
    <property type="match status" value="1"/>
</dbReference>
<keyword evidence="3" id="KW-0723">Serine/threonine-protein kinase</keyword>
<feature type="compositionally biased region" description="Basic and acidic residues" evidence="15">
    <location>
        <begin position="389"/>
        <end position="408"/>
    </location>
</feature>
<dbReference type="PROSITE" id="PS00479">
    <property type="entry name" value="ZF_DAG_PE_1"/>
    <property type="match status" value="1"/>
</dbReference>
<feature type="region of interest" description="Disordered" evidence="15">
    <location>
        <begin position="133"/>
        <end position="154"/>
    </location>
</feature>
<evidence type="ECO:0000256" key="12">
    <source>
        <dbReference type="ARBA" id="ARBA00022840"/>
    </source>
</evidence>
<dbReference type="GO" id="GO:0004697">
    <property type="term" value="F:diacylglycerol-dependent serine/threonine kinase activity"/>
    <property type="evidence" value="ECO:0007669"/>
    <property type="project" value="UniProtKB-EC"/>
</dbReference>
<evidence type="ECO:0000256" key="3">
    <source>
        <dbReference type="ARBA" id="ARBA00022527"/>
    </source>
</evidence>
<sequence>MFTGSLKVKICEAKDLRPTDFQTRHSISIAKGDQQLIDPYVAVDVDENHVDRTTTKTRTTKPTWNETFKYEVTNGQALGLTVFHSAAIPPDDFVANCSIPFEELVNAEHKDIWVDLEPRGRLHVIIDLQWAQPGSDQHASAQPSKPREFKEGRGFHKRRGAMRRKVHQVNGHKFMATFLRQPTFCSHCRDFIWGIGKQGYQCQVCTLVVHKRCHQFIVTKCPQLKDMTHQDEAIKRFSVNVPHRFAVHNYKRFTFCDHCGSLLYGLVKQGLHCGVCGMNVHKRCQKNVANNCGIDTKKMAEILNELGVTKEITQKRPKKPSISDSRLSSQPPYEKTSSSPLPISELPEDGGSGSDASAGAESNAGVWTQQCTEDELVLRLAAQEIMDKRLKDREKSGGPILREKEHPLTDTGAKLSLLD</sequence>
<dbReference type="GO" id="GO:0008270">
    <property type="term" value="F:zinc ion binding"/>
    <property type="evidence" value="ECO:0007669"/>
    <property type="project" value="UniProtKB-KW"/>
</dbReference>
<evidence type="ECO:0000256" key="9">
    <source>
        <dbReference type="ARBA" id="ARBA00022771"/>
    </source>
</evidence>
<dbReference type="PROSITE" id="PS50081">
    <property type="entry name" value="ZF_DAG_PE_2"/>
    <property type="match status" value="2"/>
</dbReference>
<evidence type="ECO:0000256" key="6">
    <source>
        <dbReference type="ARBA" id="ARBA00022723"/>
    </source>
</evidence>
<evidence type="ECO:0000256" key="4">
    <source>
        <dbReference type="ARBA" id="ARBA00022553"/>
    </source>
</evidence>
<dbReference type="GO" id="GO:0005829">
    <property type="term" value="C:cytosol"/>
    <property type="evidence" value="ECO:0007669"/>
    <property type="project" value="TreeGrafter"/>
</dbReference>
<feature type="compositionally biased region" description="Polar residues" evidence="15">
    <location>
        <begin position="133"/>
        <end position="143"/>
    </location>
</feature>
<dbReference type="GO" id="GO:0005524">
    <property type="term" value="F:ATP binding"/>
    <property type="evidence" value="ECO:0007669"/>
    <property type="project" value="UniProtKB-KW"/>
</dbReference>
<evidence type="ECO:0000256" key="10">
    <source>
        <dbReference type="ARBA" id="ARBA00022777"/>
    </source>
</evidence>
<reference evidence="18" key="1">
    <citation type="submission" date="2020-11" db="EMBL/GenBank/DDBJ databases">
        <authorList>
            <person name="Tran Van P."/>
        </authorList>
    </citation>
    <scope>NUCLEOTIDE SEQUENCE</scope>
</reference>
<evidence type="ECO:0000256" key="2">
    <source>
        <dbReference type="ARBA" id="ARBA00012429"/>
    </source>
</evidence>
<dbReference type="Gene3D" id="2.60.40.150">
    <property type="entry name" value="C2 domain"/>
    <property type="match status" value="1"/>
</dbReference>
<evidence type="ECO:0000256" key="15">
    <source>
        <dbReference type="SAM" id="MobiDB-lite"/>
    </source>
</evidence>
<feature type="domain" description="C2" evidence="16">
    <location>
        <begin position="1"/>
        <end position="114"/>
    </location>
</feature>
<feature type="domain" description="Phorbol-ester/DAG-type" evidence="17">
    <location>
        <begin position="171"/>
        <end position="221"/>
    </location>
</feature>
<feature type="compositionally biased region" description="Polar residues" evidence="15">
    <location>
        <begin position="322"/>
        <end position="331"/>
    </location>
</feature>
<keyword evidence="5" id="KW-0808">Transferase</keyword>
<protein>
    <recommendedName>
        <fullName evidence="2">protein kinase C</fullName>
        <ecNumber evidence="2">2.7.11.13</ecNumber>
    </recommendedName>
</protein>
<feature type="region of interest" description="Disordered" evidence="15">
    <location>
        <begin position="389"/>
        <end position="419"/>
    </location>
</feature>
<evidence type="ECO:0000256" key="13">
    <source>
        <dbReference type="ARBA" id="ARBA00047272"/>
    </source>
</evidence>
<dbReference type="Pfam" id="PF00168">
    <property type="entry name" value="C2"/>
    <property type="match status" value="1"/>
</dbReference>
<comment type="catalytic activity">
    <reaction evidence="13">
        <text>L-threonyl-[protein] + ATP = O-phospho-L-threonyl-[protein] + ADP + H(+)</text>
        <dbReference type="Rhea" id="RHEA:46608"/>
        <dbReference type="Rhea" id="RHEA-COMP:11060"/>
        <dbReference type="Rhea" id="RHEA-COMP:11605"/>
        <dbReference type="ChEBI" id="CHEBI:15378"/>
        <dbReference type="ChEBI" id="CHEBI:30013"/>
        <dbReference type="ChEBI" id="CHEBI:30616"/>
        <dbReference type="ChEBI" id="CHEBI:61977"/>
        <dbReference type="ChEBI" id="CHEBI:456216"/>
        <dbReference type="EC" id="2.7.11.13"/>
    </reaction>
</comment>
<dbReference type="SMART" id="SM00109">
    <property type="entry name" value="C1"/>
    <property type="match status" value="2"/>
</dbReference>
<dbReference type="PANTHER" id="PTHR22968:SF26">
    <property type="entry name" value="SERINE_THREONINE-PROTEIN KINASE D3"/>
    <property type="match status" value="1"/>
</dbReference>
<dbReference type="EMBL" id="CAJPEX010000601">
    <property type="protein sequence ID" value="CAG0916475.1"/>
    <property type="molecule type" value="Genomic_DNA"/>
</dbReference>
<keyword evidence="6" id="KW-0479">Metal-binding</keyword>
<dbReference type="SUPFAM" id="SSF49562">
    <property type="entry name" value="C2 domain (Calcium/lipid-binding domain, CaLB)"/>
    <property type="match status" value="1"/>
</dbReference>
<keyword evidence="12" id="KW-0067">ATP-binding</keyword>
<dbReference type="FunFam" id="3.30.60.20:FF:000063">
    <property type="entry name" value="Protein kinase C"/>
    <property type="match status" value="1"/>
</dbReference>
<dbReference type="InterPro" id="IPR020454">
    <property type="entry name" value="DAG/PE-bd"/>
</dbReference>
<keyword evidence="7" id="KW-0677">Repeat</keyword>